<keyword evidence="6" id="KW-1185">Reference proteome</keyword>
<dbReference type="GO" id="GO:0000709">
    <property type="term" value="P:meiotic joint molecule formation"/>
    <property type="evidence" value="ECO:0007669"/>
    <property type="project" value="TreeGrafter"/>
</dbReference>
<name>A0A9W9LWB8_9EURO</name>
<sequence length="107" mass="12286">MPRLTRDQRVENLRTAIAKLQTENARMEAQIAEMRSKLKFVLLPSVDSYLTAFSHDPTTTVREHIRLLHEYNEIKDVAQGLMTMIAEDRGVCLDTVYKDFGVDGMDD</sequence>
<evidence type="ECO:0000313" key="5">
    <source>
        <dbReference type="EMBL" id="KAJ5179574.1"/>
    </source>
</evidence>
<dbReference type="InterPro" id="IPR010760">
    <property type="entry name" value="DNA-repair_Swi5"/>
</dbReference>
<dbReference type="GO" id="GO:0032798">
    <property type="term" value="C:Swi5-Sfr1 complex"/>
    <property type="evidence" value="ECO:0007669"/>
    <property type="project" value="TreeGrafter"/>
</dbReference>
<dbReference type="GO" id="GO:0034974">
    <property type="term" value="C:Swi5-Swi2 complex"/>
    <property type="evidence" value="ECO:0007669"/>
    <property type="project" value="TreeGrafter"/>
</dbReference>
<evidence type="ECO:0000256" key="2">
    <source>
        <dbReference type="ARBA" id="ARBA00022763"/>
    </source>
</evidence>
<keyword evidence="4" id="KW-0175">Coiled coil</keyword>
<reference evidence="5" key="2">
    <citation type="journal article" date="2023" name="IMA Fungus">
        <title>Comparative genomic study of the Penicillium genus elucidates a diverse pangenome and 15 lateral gene transfer events.</title>
        <authorList>
            <person name="Petersen C."/>
            <person name="Sorensen T."/>
            <person name="Nielsen M.R."/>
            <person name="Sondergaard T.E."/>
            <person name="Sorensen J.L."/>
            <person name="Fitzpatrick D.A."/>
            <person name="Frisvad J.C."/>
            <person name="Nielsen K.L."/>
        </authorList>
    </citation>
    <scope>NUCLEOTIDE SEQUENCE</scope>
    <source>
        <strain evidence="5">IBT 21917</strain>
    </source>
</reference>
<organism evidence="5 6">
    <name type="scientific">Penicillium capsulatum</name>
    <dbReference type="NCBI Taxonomy" id="69766"/>
    <lineage>
        <taxon>Eukaryota</taxon>
        <taxon>Fungi</taxon>
        <taxon>Dikarya</taxon>
        <taxon>Ascomycota</taxon>
        <taxon>Pezizomycotina</taxon>
        <taxon>Eurotiomycetes</taxon>
        <taxon>Eurotiomycetidae</taxon>
        <taxon>Eurotiales</taxon>
        <taxon>Aspergillaceae</taxon>
        <taxon>Penicillium</taxon>
    </lineage>
</organism>
<dbReference type="EMBL" id="JAPQKO010000002">
    <property type="protein sequence ID" value="KAJ5179574.1"/>
    <property type="molecule type" value="Genomic_DNA"/>
</dbReference>
<evidence type="ECO:0000256" key="4">
    <source>
        <dbReference type="SAM" id="Coils"/>
    </source>
</evidence>
<dbReference type="GO" id="GO:0010772">
    <property type="term" value="P:meiotic DNA recombinase assembly involved in reciprocal meiotic recombination"/>
    <property type="evidence" value="ECO:0007669"/>
    <property type="project" value="TreeGrafter"/>
</dbReference>
<dbReference type="AlphaFoldDB" id="A0A9W9LWB8"/>
<reference evidence="5" key="1">
    <citation type="submission" date="2022-11" db="EMBL/GenBank/DDBJ databases">
        <authorList>
            <person name="Petersen C."/>
        </authorList>
    </citation>
    <scope>NUCLEOTIDE SEQUENCE</scope>
    <source>
        <strain evidence="5">IBT 21917</strain>
    </source>
</reference>
<evidence type="ECO:0000256" key="1">
    <source>
        <dbReference type="ARBA" id="ARBA00008060"/>
    </source>
</evidence>
<comment type="similarity">
    <text evidence="1">Belongs to the SWI5/SAE3 family.</text>
</comment>
<dbReference type="Proteomes" id="UP001146351">
    <property type="component" value="Unassembled WGS sequence"/>
</dbReference>
<dbReference type="PANTHER" id="PTHR28529">
    <property type="entry name" value="DNA REPAIR PROTEIN SWI5 HOMOLOG"/>
    <property type="match status" value="1"/>
</dbReference>
<dbReference type="Gene3D" id="1.20.5.170">
    <property type="match status" value="1"/>
</dbReference>
<dbReference type="Pfam" id="PF07061">
    <property type="entry name" value="Swi5"/>
    <property type="match status" value="1"/>
</dbReference>
<evidence type="ECO:0000256" key="3">
    <source>
        <dbReference type="ARBA" id="ARBA00023204"/>
    </source>
</evidence>
<dbReference type="OrthoDB" id="255837at2759"/>
<evidence type="ECO:0000313" key="6">
    <source>
        <dbReference type="Proteomes" id="UP001146351"/>
    </source>
</evidence>
<keyword evidence="3" id="KW-0234">DNA repair</keyword>
<keyword evidence="2" id="KW-0227">DNA damage</keyword>
<protein>
    <submittedName>
        <fullName evidence="5">Swi5-domain-containing protein</fullName>
    </submittedName>
</protein>
<comment type="caution">
    <text evidence="5">The sequence shown here is derived from an EMBL/GenBank/DDBJ whole genome shotgun (WGS) entry which is preliminary data.</text>
</comment>
<dbReference type="PANTHER" id="PTHR28529:SF2">
    <property type="entry name" value="DNA REPAIR PROTEIN SWI5 HOMOLOG"/>
    <property type="match status" value="1"/>
</dbReference>
<gene>
    <name evidence="5" type="ORF">N7492_002784</name>
</gene>
<accession>A0A9W9LWB8</accession>
<feature type="coiled-coil region" evidence="4">
    <location>
        <begin position="10"/>
        <end position="37"/>
    </location>
</feature>
<proteinExistence type="inferred from homology"/>